<evidence type="ECO:0000313" key="1">
    <source>
        <dbReference type="EMBL" id="KAJ9098688.1"/>
    </source>
</evidence>
<protein>
    <submittedName>
        <fullName evidence="1">Uncharacterized protein</fullName>
    </submittedName>
</protein>
<comment type="caution">
    <text evidence="1">The sequence shown here is derived from an EMBL/GenBank/DDBJ whole genome shotgun (WGS) entry which is preliminary data.</text>
</comment>
<dbReference type="EMBL" id="JASBWT010000014">
    <property type="protein sequence ID" value="KAJ9098688.1"/>
    <property type="molecule type" value="Genomic_DNA"/>
</dbReference>
<dbReference type="Proteomes" id="UP001227268">
    <property type="component" value="Unassembled WGS sequence"/>
</dbReference>
<evidence type="ECO:0000313" key="2">
    <source>
        <dbReference type="Proteomes" id="UP001227268"/>
    </source>
</evidence>
<reference evidence="1" key="1">
    <citation type="submission" date="2023-04" db="EMBL/GenBank/DDBJ databases">
        <title>Draft Genome sequencing of Naganishia species isolated from polar environments using Oxford Nanopore Technology.</title>
        <authorList>
            <person name="Leo P."/>
            <person name="Venkateswaran K."/>
        </authorList>
    </citation>
    <scope>NUCLEOTIDE SEQUENCE</scope>
    <source>
        <strain evidence="1">MNA-CCFEE 5423</strain>
    </source>
</reference>
<keyword evidence="2" id="KW-1185">Reference proteome</keyword>
<name>A0ACC2VHZ7_9TREE</name>
<accession>A0ACC2VHZ7</accession>
<sequence>MTTDPEVLVDKANQVLEVYHLRLDRTTGSAYHVFCSVYTSVLCASDVPKDVQEALWVLFDDNMGKLAAGTSLATPKDEKLEELFDPATRFIIYSSVPLGSDAADSDNFAQDKLLGFASIRFDTEDTLDSQEYEDGVRATVVYIYELQVASYTRALGLGRRLLSECEALGEAIGLQKTMLTCLKNNGQGLRFYMHNG</sequence>
<proteinExistence type="predicted"/>
<organism evidence="1 2">
    <name type="scientific">Naganishia friedmannii</name>
    <dbReference type="NCBI Taxonomy" id="89922"/>
    <lineage>
        <taxon>Eukaryota</taxon>
        <taxon>Fungi</taxon>
        <taxon>Dikarya</taxon>
        <taxon>Basidiomycota</taxon>
        <taxon>Agaricomycotina</taxon>
        <taxon>Tremellomycetes</taxon>
        <taxon>Filobasidiales</taxon>
        <taxon>Filobasidiaceae</taxon>
        <taxon>Naganishia</taxon>
    </lineage>
</organism>
<gene>
    <name evidence="1" type="ORF">QFC21_004336</name>
</gene>